<evidence type="ECO:0000256" key="1">
    <source>
        <dbReference type="SAM" id="Phobius"/>
    </source>
</evidence>
<evidence type="ECO:0000313" key="2">
    <source>
        <dbReference type="EMBL" id="ODN30751.1"/>
    </source>
</evidence>
<keyword evidence="1" id="KW-0472">Membrane</keyword>
<feature type="transmembrane region" description="Helical" evidence="1">
    <location>
        <begin position="32"/>
        <end position="54"/>
    </location>
</feature>
<name>A0A1E3G3B0_9BACT</name>
<feature type="transmembrane region" description="Helical" evidence="1">
    <location>
        <begin position="75"/>
        <end position="108"/>
    </location>
</feature>
<proteinExistence type="predicted"/>
<gene>
    <name evidence="2" type="ORF">A4H02_04280</name>
</gene>
<dbReference type="AlphaFoldDB" id="A0A1E3G3B0"/>
<reference evidence="3" key="1">
    <citation type="submission" date="2016-04" db="EMBL/GenBank/DDBJ databases">
        <title>The genome sequence project of a novel Fervidobacterium isolate from a hot spring in Thailand.</title>
        <authorList>
            <person name="Gonzalez J.M."/>
            <person name="Cuecas A."/>
            <person name="Kanoksilapatham W."/>
        </authorList>
    </citation>
    <scope>NUCLEOTIDE SEQUENCE [LARGE SCALE GENOMIC DNA]</scope>
    <source>
        <strain evidence="3">FC2004</strain>
    </source>
</reference>
<keyword evidence="3" id="KW-1185">Reference proteome</keyword>
<dbReference type="RefSeq" id="WP_069292928.1">
    <property type="nucleotide sequence ID" value="NZ_CP140110.1"/>
</dbReference>
<keyword evidence="1" id="KW-1133">Transmembrane helix</keyword>
<accession>A0A1E3G3B0</accession>
<keyword evidence="1" id="KW-0812">Transmembrane</keyword>
<organism evidence="2 3">
    <name type="scientific">Fervidobacterium thailandense</name>
    <dbReference type="NCBI Taxonomy" id="1008305"/>
    <lineage>
        <taxon>Bacteria</taxon>
        <taxon>Thermotogati</taxon>
        <taxon>Thermotogota</taxon>
        <taxon>Thermotogae</taxon>
        <taxon>Thermotogales</taxon>
        <taxon>Fervidobacteriaceae</taxon>
        <taxon>Fervidobacterium</taxon>
    </lineage>
</organism>
<feature type="transmembrane region" description="Helical" evidence="1">
    <location>
        <begin position="128"/>
        <end position="148"/>
    </location>
</feature>
<dbReference type="EMBL" id="LWAF01000004">
    <property type="protein sequence ID" value="ODN30751.1"/>
    <property type="molecule type" value="Genomic_DNA"/>
</dbReference>
<comment type="caution">
    <text evidence="2">The sequence shown here is derived from an EMBL/GenBank/DDBJ whole genome shotgun (WGS) entry which is preliminary data.</text>
</comment>
<protein>
    <submittedName>
        <fullName evidence="2">Uncharacterized protein</fullName>
    </submittedName>
</protein>
<sequence>MRKTLRIFLILVLLSIYLTVTGQTTTSSGPGFTVGVGFAVDVVTVMFGIGYMVHSGTTFPVLLYSTGHWLQNLQGYGLFSIGGGIGFGGFDFLGGAGFMTLGCDFYYFGNTSSVGAHLGFIFSPRTPFGLYFVSQIGAILGGGFIPFIPTLKIQLGATLVF</sequence>
<dbReference type="Proteomes" id="UP000094570">
    <property type="component" value="Unassembled WGS sequence"/>
</dbReference>
<evidence type="ECO:0000313" key="3">
    <source>
        <dbReference type="Proteomes" id="UP000094570"/>
    </source>
</evidence>